<name>A0A6A6ZRJ9_9PLEO</name>
<keyword evidence="1" id="KW-1133">Transmembrane helix</keyword>
<sequence>MEQLRLRELAPRLPPTTFEHHDFDRHERNFDIPSYHHANFVEDEHSDLVALTGKHGAASQYTSSYAGAKSMESLRRPGVDPALHVFWRGLPHYLLTWELLGIALSVCFLTLGGCVVALRGKEESLWSIRVIRATQIAPSIWPIIFSGVLGNAVRSFADWRIERGVTIMDLEQLLGSLTMAGSIITIFRWSLLRTASVVFIFLWAFNPLGSQASFRLAYLHSAAGFRQGVITFVNPDVTKAPRQIMFDTTLGTNRAQPTVQALYATAIYDIMSRTQNVDNTTTEYASLISALGGQEAAGAQAAMDIWGNLRIPNLEYLGNYDSKHAHEWHVVPWKESIQTYTSLIGDMFSGVERGSNGITTFNLSSSYQSFNCSPWNFVHGNASQWFIDNVNITSSVAYNPRNRSISNIYIFLATPPINSTCKTPEYRPPLFFGTTVNRYAANGSATTSMLATTQCSLSTSYVDSQAECITKAFGKANCGVRKIRKQRDPPTPPGSSLLDGCLYFSNGTRKEMWGAWQVGLNDAFMHLLNLAQTGSGAPGIVEKYLHDPLTAFGQVTKGFNEIDKTDVKVIERRLSLLYNTLWKASWMHPAAISGNLSLIRGMNLYDRDLFLNSTSRTAFPLPSVYAINAPWMVLYFASVGVMFSAAVFSLIMHAQCRAPTILGFASSLIRDSSYFCDPAYHMNSTEDGAQKSKRLGATMVRVADVRADDDIGKVAFAPAGLGRRVGVKRWYE</sequence>
<evidence type="ECO:0000313" key="2">
    <source>
        <dbReference type="EMBL" id="KAF2823692.1"/>
    </source>
</evidence>
<dbReference type="EMBL" id="MU006231">
    <property type="protein sequence ID" value="KAF2823692.1"/>
    <property type="molecule type" value="Genomic_DNA"/>
</dbReference>
<feature type="transmembrane region" description="Helical" evidence="1">
    <location>
        <begin position="94"/>
        <end position="118"/>
    </location>
</feature>
<feature type="transmembrane region" description="Helical" evidence="1">
    <location>
        <begin position="177"/>
        <end position="205"/>
    </location>
</feature>
<evidence type="ECO:0000256" key="1">
    <source>
        <dbReference type="SAM" id="Phobius"/>
    </source>
</evidence>
<keyword evidence="3" id="KW-1185">Reference proteome</keyword>
<protein>
    <submittedName>
        <fullName evidence="2">Uncharacterized protein</fullName>
    </submittedName>
</protein>
<evidence type="ECO:0000313" key="3">
    <source>
        <dbReference type="Proteomes" id="UP000799424"/>
    </source>
</evidence>
<organism evidence="2 3">
    <name type="scientific">Ophiobolus disseminans</name>
    <dbReference type="NCBI Taxonomy" id="1469910"/>
    <lineage>
        <taxon>Eukaryota</taxon>
        <taxon>Fungi</taxon>
        <taxon>Dikarya</taxon>
        <taxon>Ascomycota</taxon>
        <taxon>Pezizomycotina</taxon>
        <taxon>Dothideomycetes</taxon>
        <taxon>Pleosporomycetidae</taxon>
        <taxon>Pleosporales</taxon>
        <taxon>Pleosporineae</taxon>
        <taxon>Phaeosphaeriaceae</taxon>
        <taxon>Ophiobolus</taxon>
    </lineage>
</organism>
<feature type="transmembrane region" description="Helical" evidence="1">
    <location>
        <begin position="139"/>
        <end position="157"/>
    </location>
</feature>
<proteinExistence type="predicted"/>
<feature type="transmembrane region" description="Helical" evidence="1">
    <location>
        <begin position="633"/>
        <end position="652"/>
    </location>
</feature>
<gene>
    <name evidence="2" type="ORF">CC86DRAFT_408718</name>
</gene>
<dbReference type="Proteomes" id="UP000799424">
    <property type="component" value="Unassembled WGS sequence"/>
</dbReference>
<accession>A0A6A6ZRJ9</accession>
<reference evidence="2" key="1">
    <citation type="journal article" date="2020" name="Stud. Mycol.">
        <title>101 Dothideomycetes genomes: a test case for predicting lifestyles and emergence of pathogens.</title>
        <authorList>
            <person name="Haridas S."/>
            <person name="Albert R."/>
            <person name="Binder M."/>
            <person name="Bloem J."/>
            <person name="Labutti K."/>
            <person name="Salamov A."/>
            <person name="Andreopoulos B."/>
            <person name="Baker S."/>
            <person name="Barry K."/>
            <person name="Bills G."/>
            <person name="Bluhm B."/>
            <person name="Cannon C."/>
            <person name="Castanera R."/>
            <person name="Culley D."/>
            <person name="Daum C."/>
            <person name="Ezra D."/>
            <person name="Gonzalez J."/>
            <person name="Henrissat B."/>
            <person name="Kuo A."/>
            <person name="Liang C."/>
            <person name="Lipzen A."/>
            <person name="Lutzoni F."/>
            <person name="Magnuson J."/>
            <person name="Mondo S."/>
            <person name="Nolan M."/>
            <person name="Ohm R."/>
            <person name="Pangilinan J."/>
            <person name="Park H.-J."/>
            <person name="Ramirez L."/>
            <person name="Alfaro M."/>
            <person name="Sun H."/>
            <person name="Tritt A."/>
            <person name="Yoshinaga Y."/>
            <person name="Zwiers L.-H."/>
            <person name="Turgeon B."/>
            <person name="Goodwin S."/>
            <person name="Spatafora J."/>
            <person name="Crous P."/>
            <person name="Grigoriev I."/>
        </authorList>
    </citation>
    <scope>NUCLEOTIDE SEQUENCE</scope>
    <source>
        <strain evidence="2">CBS 113818</strain>
    </source>
</reference>
<keyword evidence="1" id="KW-0812">Transmembrane</keyword>
<keyword evidence="1" id="KW-0472">Membrane</keyword>
<dbReference type="OrthoDB" id="3726939at2759"/>
<dbReference type="AlphaFoldDB" id="A0A6A6ZRJ9"/>